<feature type="compositionally biased region" description="Low complexity" evidence="1">
    <location>
        <begin position="318"/>
        <end position="339"/>
    </location>
</feature>
<dbReference type="OrthoDB" id="4207724at2759"/>
<keyword evidence="4" id="KW-1185">Reference proteome</keyword>
<proteinExistence type="predicted"/>
<dbReference type="Proteomes" id="UP000799778">
    <property type="component" value="Unassembled WGS sequence"/>
</dbReference>
<sequence>MDTLTSWAIFIAIVGAGYWYYTQNSGSGKQRGRTLQRPAATSAKGADTNWIEAESKSTKSNAKSSKAKAQAPRKSVKKAVQDVGNKVEASLSAASSNGGADADDDLSPVASPSVATTSSFKAPSGRDVSDMLESRGPAPGVMSIKASEKPARQNKSQPRPETPQETKKQRQNRKKVEEAKAQREADEKQRQILLEQQRRTAREARGEPAKNGLQQAQIPDSNAWTTVRSGGSSAPAVAPVAAAQNGGLLDTFEPETAPSAAKKTKAKTSTNGPQYNGLPSEEEQVRMAMEDSAWTTVAKPKKTRKTKAADDEGSDSGVAQEAASVPAPVSAPVAAPVKKAAVKPEAPRQSSRYGLLAEPTNQGHELDSDWPVV</sequence>
<organism evidence="3 4">
    <name type="scientific">Aaosphaeria arxii CBS 175.79</name>
    <dbReference type="NCBI Taxonomy" id="1450172"/>
    <lineage>
        <taxon>Eukaryota</taxon>
        <taxon>Fungi</taxon>
        <taxon>Dikarya</taxon>
        <taxon>Ascomycota</taxon>
        <taxon>Pezizomycotina</taxon>
        <taxon>Dothideomycetes</taxon>
        <taxon>Pleosporomycetidae</taxon>
        <taxon>Pleosporales</taxon>
        <taxon>Pleosporales incertae sedis</taxon>
        <taxon>Aaosphaeria</taxon>
    </lineage>
</organism>
<feature type="region of interest" description="Disordered" evidence="1">
    <location>
        <begin position="250"/>
        <end position="373"/>
    </location>
</feature>
<keyword evidence="2" id="KW-0472">Membrane</keyword>
<dbReference type="EMBL" id="ML978067">
    <property type="protein sequence ID" value="KAF2018629.1"/>
    <property type="molecule type" value="Genomic_DNA"/>
</dbReference>
<reference evidence="3" key="1">
    <citation type="journal article" date="2020" name="Stud. Mycol.">
        <title>101 Dothideomycetes genomes: a test case for predicting lifestyles and emergence of pathogens.</title>
        <authorList>
            <person name="Haridas S."/>
            <person name="Albert R."/>
            <person name="Binder M."/>
            <person name="Bloem J."/>
            <person name="Labutti K."/>
            <person name="Salamov A."/>
            <person name="Andreopoulos B."/>
            <person name="Baker S."/>
            <person name="Barry K."/>
            <person name="Bills G."/>
            <person name="Bluhm B."/>
            <person name="Cannon C."/>
            <person name="Castanera R."/>
            <person name="Culley D."/>
            <person name="Daum C."/>
            <person name="Ezra D."/>
            <person name="Gonzalez J."/>
            <person name="Henrissat B."/>
            <person name="Kuo A."/>
            <person name="Liang C."/>
            <person name="Lipzen A."/>
            <person name="Lutzoni F."/>
            <person name="Magnuson J."/>
            <person name="Mondo S."/>
            <person name="Nolan M."/>
            <person name="Ohm R."/>
            <person name="Pangilinan J."/>
            <person name="Park H.-J."/>
            <person name="Ramirez L."/>
            <person name="Alfaro M."/>
            <person name="Sun H."/>
            <person name="Tritt A."/>
            <person name="Yoshinaga Y."/>
            <person name="Zwiers L.-H."/>
            <person name="Turgeon B."/>
            <person name="Goodwin S."/>
            <person name="Spatafora J."/>
            <person name="Crous P."/>
            <person name="Grigoriev I."/>
        </authorList>
    </citation>
    <scope>NUCLEOTIDE SEQUENCE</scope>
    <source>
        <strain evidence="3">CBS 175.79</strain>
    </source>
</reference>
<feature type="transmembrane region" description="Helical" evidence="2">
    <location>
        <begin position="6"/>
        <end position="21"/>
    </location>
</feature>
<dbReference type="RefSeq" id="XP_033386968.1">
    <property type="nucleotide sequence ID" value="XM_033520691.1"/>
</dbReference>
<dbReference type="GeneID" id="54278088"/>
<evidence type="ECO:0000256" key="2">
    <source>
        <dbReference type="SAM" id="Phobius"/>
    </source>
</evidence>
<feature type="compositionally biased region" description="Polar residues" evidence="1">
    <location>
        <begin position="212"/>
        <end position="229"/>
    </location>
</feature>
<keyword evidence="2" id="KW-0812">Transmembrane</keyword>
<keyword evidence="2" id="KW-1133">Transmembrane helix</keyword>
<feature type="compositionally biased region" description="Low complexity" evidence="1">
    <location>
        <begin position="58"/>
        <end position="73"/>
    </location>
</feature>
<evidence type="ECO:0000256" key="1">
    <source>
        <dbReference type="SAM" id="MobiDB-lite"/>
    </source>
</evidence>
<evidence type="ECO:0000313" key="3">
    <source>
        <dbReference type="EMBL" id="KAF2018629.1"/>
    </source>
</evidence>
<name>A0A6A5Y045_9PLEO</name>
<protein>
    <submittedName>
        <fullName evidence="3">Uncharacterized protein</fullName>
    </submittedName>
</protein>
<accession>A0A6A5Y045</accession>
<feature type="compositionally biased region" description="Low complexity" evidence="1">
    <location>
        <begin position="89"/>
        <end position="100"/>
    </location>
</feature>
<dbReference type="AlphaFoldDB" id="A0A6A5Y045"/>
<feature type="region of interest" description="Disordered" evidence="1">
    <location>
        <begin position="25"/>
        <end position="236"/>
    </location>
</feature>
<evidence type="ECO:0000313" key="4">
    <source>
        <dbReference type="Proteomes" id="UP000799778"/>
    </source>
</evidence>
<gene>
    <name evidence="3" type="ORF">BU24DRAFT_101042</name>
</gene>
<feature type="compositionally biased region" description="Basic and acidic residues" evidence="1">
    <location>
        <begin position="162"/>
        <end position="208"/>
    </location>
</feature>